<dbReference type="EMBL" id="VDMD01000002">
    <property type="protein sequence ID" value="TRM68168.1"/>
    <property type="molecule type" value="Genomic_DNA"/>
</dbReference>
<comment type="caution">
    <text evidence="2">The sequence shown here is derived from an EMBL/GenBank/DDBJ whole genome shotgun (WGS) entry which is preliminary data.</text>
</comment>
<feature type="compositionally biased region" description="Polar residues" evidence="1">
    <location>
        <begin position="383"/>
        <end position="410"/>
    </location>
</feature>
<organism evidence="2 3">
    <name type="scientific">Schizophyllum amplum</name>
    <dbReference type="NCBI Taxonomy" id="97359"/>
    <lineage>
        <taxon>Eukaryota</taxon>
        <taxon>Fungi</taxon>
        <taxon>Dikarya</taxon>
        <taxon>Basidiomycota</taxon>
        <taxon>Agaricomycotina</taxon>
        <taxon>Agaricomycetes</taxon>
        <taxon>Agaricomycetidae</taxon>
        <taxon>Agaricales</taxon>
        <taxon>Schizophyllaceae</taxon>
        <taxon>Schizophyllum</taxon>
    </lineage>
</organism>
<keyword evidence="3" id="KW-1185">Reference proteome</keyword>
<proteinExistence type="predicted"/>
<protein>
    <submittedName>
        <fullName evidence="2">Uncharacterized protein</fullName>
    </submittedName>
</protein>
<feature type="compositionally biased region" description="Pro residues" evidence="1">
    <location>
        <begin position="161"/>
        <end position="179"/>
    </location>
</feature>
<dbReference type="AlphaFoldDB" id="A0A550CTQ0"/>
<gene>
    <name evidence="2" type="ORF">BD626DRAFT_480985</name>
</gene>
<evidence type="ECO:0000313" key="3">
    <source>
        <dbReference type="Proteomes" id="UP000320762"/>
    </source>
</evidence>
<feature type="region of interest" description="Disordered" evidence="1">
    <location>
        <begin position="154"/>
        <end position="189"/>
    </location>
</feature>
<feature type="compositionally biased region" description="Low complexity" evidence="1">
    <location>
        <begin position="60"/>
        <end position="70"/>
    </location>
</feature>
<dbReference type="OrthoDB" id="3244156at2759"/>
<dbReference type="Proteomes" id="UP000320762">
    <property type="component" value="Unassembled WGS sequence"/>
</dbReference>
<feature type="region of interest" description="Disordered" evidence="1">
    <location>
        <begin position="327"/>
        <end position="366"/>
    </location>
</feature>
<sequence length="436" mass="47675">MSQQREPSRETRPAWYRYSRRQVTSPVNSQDTNLLAPAENLRRIEEGHNDFEPTTGYLGPASAAEAPSDDSPSEKGGKGRFVGGFKFMAGLRHAMRPRWKEEPEPDPYAAQDIRGGWPVSADAGANHQYAAQSPAQQSMMQSPAIERWEYPVSPRYDETPYDPPIPPAPAPDPVPPQTMSPPTSETHHATHDMWDGTTAVHQDVRPDPPHVPVYPYPMQTAYAKPNLDTPAAQPGGQGGHMSRIRNFFRELNDLPWIAPDRITVDYVPGRLKQTDSSQPANGPLTWYGGPPDARYVGMDHRYSGAATVLSSPSDRSIQQPREMAQNWGRPPVARAPPPPQPDAVPAAYYGNVQTPSPEANVVDLGEPTVRSGWGTYPTGYVNQASNSPAAYTMGPGSTNGAKSPSPSMAQYQPMPAMPRPQPTYPRVPMKGIPPPP</sequence>
<feature type="compositionally biased region" description="Basic and acidic residues" evidence="1">
    <location>
        <begin position="1"/>
        <end position="12"/>
    </location>
</feature>
<feature type="region of interest" description="Disordered" evidence="1">
    <location>
        <begin position="383"/>
        <end position="436"/>
    </location>
</feature>
<feature type="compositionally biased region" description="Pro residues" evidence="1">
    <location>
        <begin position="333"/>
        <end position="342"/>
    </location>
</feature>
<feature type="compositionally biased region" description="Polar residues" evidence="1">
    <location>
        <begin position="21"/>
        <end position="33"/>
    </location>
</feature>
<feature type="compositionally biased region" description="Basic and acidic residues" evidence="1">
    <location>
        <begin position="40"/>
        <end position="51"/>
    </location>
</feature>
<feature type="compositionally biased region" description="Pro residues" evidence="1">
    <location>
        <begin position="415"/>
        <end position="436"/>
    </location>
</feature>
<reference evidence="2 3" key="1">
    <citation type="journal article" date="2019" name="New Phytol.">
        <title>Comparative genomics reveals unique wood-decay strategies and fruiting body development in the Schizophyllaceae.</title>
        <authorList>
            <person name="Almasi E."/>
            <person name="Sahu N."/>
            <person name="Krizsan K."/>
            <person name="Balint B."/>
            <person name="Kovacs G.M."/>
            <person name="Kiss B."/>
            <person name="Cseklye J."/>
            <person name="Drula E."/>
            <person name="Henrissat B."/>
            <person name="Nagy I."/>
            <person name="Chovatia M."/>
            <person name="Adam C."/>
            <person name="LaButti K."/>
            <person name="Lipzen A."/>
            <person name="Riley R."/>
            <person name="Grigoriev I.V."/>
            <person name="Nagy L.G."/>
        </authorList>
    </citation>
    <scope>NUCLEOTIDE SEQUENCE [LARGE SCALE GENOMIC DNA]</scope>
    <source>
        <strain evidence="2 3">NL-1724</strain>
    </source>
</reference>
<dbReference type="STRING" id="97359.A0A550CTQ0"/>
<feature type="region of interest" description="Disordered" evidence="1">
    <location>
        <begin position="1"/>
        <end position="82"/>
    </location>
</feature>
<evidence type="ECO:0000313" key="2">
    <source>
        <dbReference type="EMBL" id="TRM68168.1"/>
    </source>
</evidence>
<feature type="region of interest" description="Disordered" evidence="1">
    <location>
        <begin position="96"/>
        <end position="121"/>
    </location>
</feature>
<accession>A0A550CTQ0</accession>
<evidence type="ECO:0000256" key="1">
    <source>
        <dbReference type="SAM" id="MobiDB-lite"/>
    </source>
</evidence>
<name>A0A550CTQ0_9AGAR</name>